<name>A0A376DX39_CHRCU</name>
<dbReference type="Proteomes" id="UP000255224">
    <property type="component" value="Unassembled WGS sequence"/>
</dbReference>
<protein>
    <submittedName>
        <fullName evidence="1">Uncharacterized protein</fullName>
    </submittedName>
</protein>
<accession>A0A376DX39</accession>
<dbReference type="AlphaFoldDB" id="A0A376DX39"/>
<proteinExistence type="predicted"/>
<reference evidence="1 2" key="1">
    <citation type="submission" date="2018-06" db="EMBL/GenBank/DDBJ databases">
        <authorList>
            <consortium name="Pathogen Informatics"/>
            <person name="Doyle S."/>
        </authorList>
    </citation>
    <scope>NUCLEOTIDE SEQUENCE [LARGE SCALE GENOMIC DNA]</scope>
    <source>
        <strain evidence="1 2">NCTC13533</strain>
    </source>
</reference>
<dbReference type="EMBL" id="UFVQ01000003">
    <property type="protein sequence ID" value="STC97317.1"/>
    <property type="molecule type" value="Genomic_DNA"/>
</dbReference>
<evidence type="ECO:0000313" key="1">
    <source>
        <dbReference type="EMBL" id="STC97317.1"/>
    </source>
</evidence>
<dbReference type="RefSeq" id="WP_128124853.1">
    <property type="nucleotide sequence ID" value="NZ_UFVQ01000003.1"/>
</dbReference>
<organism evidence="1 2">
    <name type="scientific">Chryseobacterium carnipullorum</name>
    <dbReference type="NCBI Taxonomy" id="1124835"/>
    <lineage>
        <taxon>Bacteria</taxon>
        <taxon>Pseudomonadati</taxon>
        <taxon>Bacteroidota</taxon>
        <taxon>Flavobacteriia</taxon>
        <taxon>Flavobacteriales</taxon>
        <taxon>Weeksellaceae</taxon>
        <taxon>Chryseobacterium group</taxon>
        <taxon>Chryseobacterium</taxon>
    </lineage>
</organism>
<gene>
    <name evidence="1" type="ORF">NCTC13533_02399</name>
</gene>
<evidence type="ECO:0000313" key="2">
    <source>
        <dbReference type="Proteomes" id="UP000255224"/>
    </source>
</evidence>
<sequence length="123" mass="14466">MLIGKKGFESVKLNDLIAHDYTKALYIIDKEEAEFNTIIEDIEKANTDGIQKGKEVQQAAVNYYSVMKDLFMFSRQEIEQEKLMRYSKSEKEIRSAQEKMLELGREKKIYIRTFSKQMKNSLP</sequence>